<reference evidence="6 7" key="1">
    <citation type="journal article" date="2007" name="Nature">
        <title>The medaka draft genome and insights into vertebrate genome evolution.</title>
        <authorList>
            <person name="Kasahara M."/>
            <person name="Naruse K."/>
            <person name="Sasaki S."/>
            <person name="Nakatani Y."/>
            <person name="Qu W."/>
            <person name="Ahsan B."/>
            <person name="Yamada T."/>
            <person name="Nagayasu Y."/>
            <person name="Doi K."/>
            <person name="Kasai Y."/>
            <person name="Jindo T."/>
            <person name="Kobayashi D."/>
            <person name="Shimada A."/>
            <person name="Toyoda A."/>
            <person name="Kuroki Y."/>
            <person name="Fujiyama A."/>
            <person name="Sasaki T."/>
            <person name="Shimizu A."/>
            <person name="Asakawa S."/>
            <person name="Shimizu N."/>
            <person name="Hashimoto S."/>
            <person name="Yang J."/>
            <person name="Lee Y."/>
            <person name="Matsushima K."/>
            <person name="Sugano S."/>
            <person name="Sakaizumi M."/>
            <person name="Narita T."/>
            <person name="Ohishi K."/>
            <person name="Haga S."/>
            <person name="Ohta F."/>
            <person name="Nomoto H."/>
            <person name="Nogata K."/>
            <person name="Morishita T."/>
            <person name="Endo T."/>
            <person name="Shin-I T."/>
            <person name="Takeda H."/>
            <person name="Morishita S."/>
            <person name="Kohara Y."/>
        </authorList>
    </citation>
    <scope>NUCLEOTIDE SEQUENCE [LARGE SCALE GENOMIC DNA]</scope>
    <source>
        <strain evidence="6 7">Hd-rR</strain>
    </source>
</reference>
<dbReference type="GeneID" id="105355099"/>
<dbReference type="AlphaFoldDB" id="A0A3B3IKZ7"/>
<dbReference type="GeneTree" id="ENSGT00940000157871"/>
<reference evidence="6" key="3">
    <citation type="submission" date="2025-09" db="UniProtKB">
        <authorList>
            <consortium name="Ensembl"/>
        </authorList>
    </citation>
    <scope>IDENTIFICATION</scope>
    <source>
        <strain evidence="6">Hd-rR</strain>
    </source>
</reference>
<dbReference type="Ensembl" id="ENSORLT00000041362.1">
    <property type="protein sequence ID" value="ENSORLP00000044858.1"/>
    <property type="gene ID" value="ENSORLG00000022766.1"/>
</dbReference>
<dbReference type="GO" id="GO:0004715">
    <property type="term" value="F:non-membrane spanning protein tyrosine kinase activity"/>
    <property type="evidence" value="ECO:0000318"/>
    <property type="project" value="GO_Central"/>
</dbReference>
<organism evidence="6 7">
    <name type="scientific">Oryzias latipes</name>
    <name type="common">Japanese rice fish</name>
    <name type="synonym">Japanese killifish</name>
    <dbReference type="NCBI Taxonomy" id="8090"/>
    <lineage>
        <taxon>Eukaryota</taxon>
        <taxon>Metazoa</taxon>
        <taxon>Chordata</taxon>
        <taxon>Craniata</taxon>
        <taxon>Vertebrata</taxon>
        <taxon>Euteleostomi</taxon>
        <taxon>Actinopterygii</taxon>
        <taxon>Neopterygii</taxon>
        <taxon>Teleostei</taxon>
        <taxon>Neoteleostei</taxon>
        <taxon>Acanthomorphata</taxon>
        <taxon>Ovalentaria</taxon>
        <taxon>Atherinomorphae</taxon>
        <taxon>Beloniformes</taxon>
        <taxon>Adrianichthyidae</taxon>
        <taxon>Oryziinae</taxon>
        <taxon>Oryzias</taxon>
    </lineage>
</organism>
<feature type="transmembrane region" description="Helical" evidence="4">
    <location>
        <begin position="26"/>
        <end position="49"/>
    </location>
</feature>
<dbReference type="SUPFAM" id="SSF56112">
    <property type="entry name" value="Protein kinase-like (PK-like)"/>
    <property type="match status" value="1"/>
</dbReference>
<dbReference type="Pfam" id="PF07714">
    <property type="entry name" value="PK_Tyr_Ser-Thr"/>
    <property type="match status" value="1"/>
</dbReference>
<protein>
    <recommendedName>
        <fullName evidence="5">Protein kinase domain-containing protein</fullName>
    </recommendedName>
</protein>
<sequence length="426" mass="47654">MTSNSTDSLCASDDRLCITLNYELELIVVPAILLILTLLIILTVCLLKLCSRKERTRDRAPQYLHQNHRHTTHRQSNTHRRNLKGIDAPPGLNPLEHEEVPMTVKQNVKPTPVPQKSTQMQQGGFGHVTALPLRFCIKPNDTVSFFRARTDNKNVVLRVLKENANNSEKQDFLGFASFLSNMGPHPFIPALLGVVSVQSPFVLVVEELKHRDLLGFLWRCRQDNSGCEMTEKQIFTMAGQVASALEYLHSRQCIHGNVGACSVLVGADMTAKLWGLGPAYRRTHTPSAMEVEEVGMKKWQAPEVLGRRALSQSSDIWSFGILLYEMVTLGGPPFAQVPVTELLQYLQSGKYLKQPSTCSSSLYSIMKSCGHYSPQRRLSTSQLINVLHTGETSADGRRPLRVTEPLNFDRYTREAGLREAADSAFL</sequence>
<evidence type="ECO:0000256" key="4">
    <source>
        <dbReference type="SAM" id="Phobius"/>
    </source>
</evidence>
<evidence type="ECO:0000313" key="6">
    <source>
        <dbReference type="Ensembl" id="ENSORLP00000044858.1"/>
    </source>
</evidence>
<evidence type="ECO:0000259" key="5">
    <source>
        <dbReference type="PROSITE" id="PS50011"/>
    </source>
</evidence>
<evidence type="ECO:0000256" key="3">
    <source>
        <dbReference type="SAM" id="MobiDB-lite"/>
    </source>
</evidence>
<keyword evidence="4" id="KW-0812">Transmembrane</keyword>
<dbReference type="OrthoDB" id="4062651at2759"/>
<dbReference type="InterPro" id="IPR000719">
    <property type="entry name" value="Prot_kinase_dom"/>
</dbReference>
<reference evidence="6" key="2">
    <citation type="submission" date="2025-08" db="UniProtKB">
        <authorList>
            <consortium name="Ensembl"/>
        </authorList>
    </citation>
    <scope>IDENTIFICATION</scope>
    <source>
        <strain evidence="6">Hd-rR</strain>
    </source>
</reference>
<dbReference type="FunCoup" id="A0A3B3IKZ7">
    <property type="interactions" value="284"/>
</dbReference>
<dbReference type="InterPro" id="IPR001245">
    <property type="entry name" value="Ser-Thr/Tyr_kinase_cat_dom"/>
</dbReference>
<keyword evidence="2" id="KW-0067">ATP-binding</keyword>
<evidence type="ECO:0000256" key="2">
    <source>
        <dbReference type="ARBA" id="ARBA00022840"/>
    </source>
</evidence>
<keyword evidence="4" id="KW-1133">Transmembrane helix</keyword>
<dbReference type="Proteomes" id="UP000001038">
    <property type="component" value="Chromosome 11"/>
</dbReference>
<dbReference type="Bgee" id="ENSORLG00000022766">
    <property type="expression patterns" value="Expressed in gastrula and 4 other cell types or tissues"/>
</dbReference>
<feature type="compositionally biased region" description="Basic residues" evidence="3">
    <location>
        <begin position="68"/>
        <end position="83"/>
    </location>
</feature>
<keyword evidence="4" id="KW-0472">Membrane</keyword>
<keyword evidence="7" id="KW-1185">Reference proteome</keyword>
<dbReference type="GO" id="GO:0005524">
    <property type="term" value="F:ATP binding"/>
    <property type="evidence" value="ECO:0007669"/>
    <property type="project" value="UniProtKB-KW"/>
</dbReference>
<dbReference type="Gene3D" id="1.10.510.10">
    <property type="entry name" value="Transferase(Phosphotransferase) domain 1"/>
    <property type="match status" value="1"/>
</dbReference>
<dbReference type="InterPro" id="IPR011009">
    <property type="entry name" value="Kinase-like_dom_sf"/>
</dbReference>
<dbReference type="InterPro" id="IPR050122">
    <property type="entry name" value="RTK"/>
</dbReference>
<dbReference type="CTD" id="55359"/>
<evidence type="ECO:0000313" key="7">
    <source>
        <dbReference type="Proteomes" id="UP000001038"/>
    </source>
</evidence>
<keyword evidence="1" id="KW-0547">Nucleotide-binding</keyword>
<feature type="region of interest" description="Disordered" evidence="3">
    <location>
        <begin position="68"/>
        <end position="92"/>
    </location>
</feature>
<dbReference type="PROSITE" id="PS50011">
    <property type="entry name" value="PROTEIN_KINASE_DOM"/>
    <property type="match status" value="1"/>
</dbReference>
<dbReference type="RefSeq" id="XP_011479280.1">
    <property type="nucleotide sequence ID" value="XM_011480978.3"/>
</dbReference>
<dbReference type="KEGG" id="ola:105355099"/>
<dbReference type="InParanoid" id="A0A3B3IKZ7"/>
<dbReference type="Gene3D" id="3.30.200.20">
    <property type="entry name" value="Phosphorylase Kinase, domain 1"/>
    <property type="match status" value="1"/>
</dbReference>
<gene>
    <name evidence="6" type="primary">styk1</name>
</gene>
<evidence type="ECO:0000256" key="1">
    <source>
        <dbReference type="ARBA" id="ARBA00022741"/>
    </source>
</evidence>
<name>A0A3B3IKZ7_ORYLA</name>
<dbReference type="GO" id="GO:0005886">
    <property type="term" value="C:plasma membrane"/>
    <property type="evidence" value="ECO:0000318"/>
    <property type="project" value="GO_Central"/>
</dbReference>
<dbReference type="PANTHER" id="PTHR24416">
    <property type="entry name" value="TYROSINE-PROTEIN KINASE RECEPTOR"/>
    <property type="match status" value="1"/>
</dbReference>
<dbReference type="PRINTS" id="PR00109">
    <property type="entry name" value="TYRKINASE"/>
</dbReference>
<dbReference type="STRING" id="8090.ENSORLP00000044858"/>
<accession>A0A3B3IKZ7</accession>
<dbReference type="PANTHER" id="PTHR24416:SF631">
    <property type="entry name" value="SERINE_THREONINE_TYROSINE KINASE 1"/>
    <property type="match status" value="1"/>
</dbReference>
<feature type="domain" description="Protein kinase" evidence="5">
    <location>
        <begin position="114"/>
        <end position="391"/>
    </location>
</feature>
<proteinExistence type="predicted"/>